<organism evidence="2 3">
    <name type="scientific">Actinocatenispora thailandica</name>
    <dbReference type="NCBI Taxonomy" id="227318"/>
    <lineage>
        <taxon>Bacteria</taxon>
        <taxon>Bacillati</taxon>
        <taxon>Actinomycetota</taxon>
        <taxon>Actinomycetes</taxon>
        <taxon>Micromonosporales</taxon>
        <taxon>Micromonosporaceae</taxon>
        <taxon>Actinocatenispora</taxon>
    </lineage>
</organism>
<gene>
    <name evidence="2" type="ORF">Athai_46700</name>
</gene>
<evidence type="ECO:0000313" key="3">
    <source>
        <dbReference type="Proteomes" id="UP000611640"/>
    </source>
</evidence>
<feature type="region of interest" description="Disordered" evidence="1">
    <location>
        <begin position="262"/>
        <end position="315"/>
    </location>
</feature>
<dbReference type="EMBL" id="AP023355">
    <property type="protein sequence ID" value="BCJ37167.1"/>
    <property type="molecule type" value="Genomic_DNA"/>
</dbReference>
<dbReference type="RefSeq" id="WP_203963420.1">
    <property type="nucleotide sequence ID" value="NZ_AP023355.1"/>
</dbReference>
<evidence type="ECO:0000313" key="2">
    <source>
        <dbReference type="EMBL" id="BCJ37167.1"/>
    </source>
</evidence>
<accession>A0A7R7DSV6</accession>
<reference evidence="2 3" key="1">
    <citation type="submission" date="2020-08" db="EMBL/GenBank/DDBJ databases">
        <title>Whole genome shotgun sequence of Actinocatenispora thailandica NBRC 105041.</title>
        <authorList>
            <person name="Komaki H."/>
            <person name="Tamura T."/>
        </authorList>
    </citation>
    <scope>NUCLEOTIDE SEQUENCE [LARGE SCALE GENOMIC DNA]</scope>
    <source>
        <strain evidence="2 3">NBRC 105041</strain>
    </source>
</reference>
<name>A0A7R7DSV6_9ACTN</name>
<dbReference type="KEGG" id="atl:Athai_46700"/>
<evidence type="ECO:0000256" key="1">
    <source>
        <dbReference type="SAM" id="MobiDB-lite"/>
    </source>
</evidence>
<dbReference type="Proteomes" id="UP000611640">
    <property type="component" value="Chromosome"/>
</dbReference>
<sequence length="315" mass="35222">MSADDAVPREVTDVLLWRAAQAVLARHWPNDPARRPGTSPTCRVLWPCRAYSFAREAEDLARGPHRRSLPRPPVDRSGWRPDLGDVILVAEPGREPAPFRVIDVAPLPANHLHLTGWYLDADPLVERTLRSPQLPCARIGSRNRSGRGRRRAGRAENTPVDVEAFPVHRIENGPVQREVRSHVAPEHHAHDTICAALTELECEGLDPSAGGPGVIDEQYPSPIRNRRRKLEPIGMEAAVVFRVPHRRRRGEHGEPECRHRQFCQRMGSGSASGTGDRHQMGEATTSGTDQAVGVLPHEENQQRMQRPPGTERRPW</sequence>
<feature type="region of interest" description="Disordered" evidence="1">
    <location>
        <begin position="136"/>
        <end position="158"/>
    </location>
</feature>
<keyword evidence="3" id="KW-1185">Reference proteome</keyword>
<protein>
    <submittedName>
        <fullName evidence="2">Uncharacterized protein</fullName>
    </submittedName>
</protein>
<proteinExistence type="predicted"/>
<dbReference type="AlphaFoldDB" id="A0A7R7DSV6"/>